<dbReference type="InterPro" id="IPR008271">
    <property type="entry name" value="Ser/Thr_kinase_AS"/>
</dbReference>
<proteinExistence type="predicted"/>
<feature type="compositionally biased region" description="Basic residues" evidence="7">
    <location>
        <begin position="1"/>
        <end position="10"/>
    </location>
</feature>
<feature type="region of interest" description="Disordered" evidence="7">
    <location>
        <begin position="90"/>
        <end position="112"/>
    </location>
</feature>
<dbReference type="InterPro" id="IPR011009">
    <property type="entry name" value="Kinase-like_dom_sf"/>
</dbReference>
<evidence type="ECO:0000259" key="8">
    <source>
        <dbReference type="PROSITE" id="PS50011"/>
    </source>
</evidence>
<keyword evidence="3 6" id="KW-0547">Nucleotide-binding</keyword>
<sequence>MSGERKHRSLKNLLRSGSPSLSNSHSSPSEQQTVGSHRFFLRKRNSKSSITSSSNSSINSNNDTTLLSIAPSESVRTYDSVHLLPLVSQQDEKKTKLKKKEKKEKRRGIRSSSSGHLLKRFFKALNPTGMVSNSASTPVPVLPLSKTSNLATKYDLGRLIGSGASGSVNLVNDKTNTKKIYAVKKFRAKLKGEAEHDYITKVKNEFLIGDHLLHQNLIHTIELIQDRTGAFDGPEFYIVMEYCPYDFFNVVMSGLMTKEEIYCFTKQIINGVYHLHQAGVAHRDLKLDNCVVDANGVLKLIDFGSAFQFKKHIDNTKPHSEQILLDDEHRLVLAKGIVGSDPYLSPEVFEGNLSGGYDARLADVWSIAIIFCCMLLKRFPWKVPRTADPSYRAFAGLNNLDEPVSDQEKVTNAMGELNTRDAPPKYGPDRLLRLLPSRSRPLIRAMLQIDTSKRYFIEDVVNDPFFQSIEVCHYIEESEIPSATAIAEARSEPATQEANTESAAREVASAVQNVESPSHESVDSSSQRNVDGSVLKSPLQESNKVVPANSDQSQSTAVSSSEKEAQISEDAPSSSVKEWPQTTENLGVPADSVAVHTVGTFVKALNHVHHLVTERELEKLNAEREAAKRMQKNGMA</sequence>
<feature type="domain" description="Protein kinase" evidence="8">
    <location>
        <begin position="154"/>
        <end position="466"/>
    </location>
</feature>
<keyword evidence="4" id="KW-0418">Kinase</keyword>
<dbReference type="GO" id="GO:0004674">
    <property type="term" value="F:protein serine/threonine kinase activity"/>
    <property type="evidence" value="ECO:0007669"/>
    <property type="project" value="UniProtKB-KW"/>
</dbReference>
<dbReference type="PANTHER" id="PTHR24345:SF0">
    <property type="entry name" value="CELL CYCLE SERINE_THREONINE-PROTEIN KINASE CDC5_MSD2"/>
    <property type="match status" value="1"/>
</dbReference>
<organism evidence="9 10">
    <name type="scientific">Sungouiella intermedia</name>
    <dbReference type="NCBI Taxonomy" id="45354"/>
    <lineage>
        <taxon>Eukaryota</taxon>
        <taxon>Fungi</taxon>
        <taxon>Dikarya</taxon>
        <taxon>Ascomycota</taxon>
        <taxon>Saccharomycotina</taxon>
        <taxon>Pichiomycetes</taxon>
        <taxon>Metschnikowiaceae</taxon>
        <taxon>Sungouiella</taxon>
    </lineage>
</organism>
<feature type="compositionally biased region" description="Polar residues" evidence="7">
    <location>
        <begin position="571"/>
        <end position="581"/>
    </location>
</feature>
<dbReference type="InterPro" id="IPR017441">
    <property type="entry name" value="Protein_kinase_ATP_BS"/>
</dbReference>
<evidence type="ECO:0000313" key="10">
    <source>
        <dbReference type="Proteomes" id="UP000182259"/>
    </source>
</evidence>
<dbReference type="GO" id="GO:0005524">
    <property type="term" value="F:ATP binding"/>
    <property type="evidence" value="ECO:0007669"/>
    <property type="project" value="UniProtKB-UniRule"/>
</dbReference>
<dbReference type="SUPFAM" id="SSF56112">
    <property type="entry name" value="Protein kinase-like (PK-like)"/>
    <property type="match status" value="1"/>
</dbReference>
<keyword evidence="1" id="KW-0723">Serine/threonine-protein kinase</keyword>
<evidence type="ECO:0000256" key="2">
    <source>
        <dbReference type="ARBA" id="ARBA00022679"/>
    </source>
</evidence>
<feature type="binding site" evidence="6">
    <location>
        <position position="185"/>
    </location>
    <ligand>
        <name>ATP</name>
        <dbReference type="ChEBI" id="CHEBI:30616"/>
    </ligand>
</feature>
<protein>
    <submittedName>
        <fullName evidence="9">CIC11C00000004269</fullName>
    </submittedName>
</protein>
<dbReference type="EMBL" id="LT635766">
    <property type="protein sequence ID" value="SGZ53542.1"/>
    <property type="molecule type" value="Genomic_DNA"/>
</dbReference>
<dbReference type="GO" id="GO:0030447">
    <property type="term" value="P:filamentous growth"/>
    <property type="evidence" value="ECO:0007669"/>
    <property type="project" value="UniProtKB-ARBA"/>
</dbReference>
<dbReference type="Gene3D" id="1.10.510.10">
    <property type="entry name" value="Transferase(Phosphotransferase) domain 1"/>
    <property type="match status" value="1"/>
</dbReference>
<dbReference type="PROSITE" id="PS00108">
    <property type="entry name" value="PROTEIN_KINASE_ST"/>
    <property type="match status" value="1"/>
</dbReference>
<feature type="compositionally biased region" description="Low complexity" evidence="7">
    <location>
        <begin position="550"/>
        <end position="560"/>
    </location>
</feature>
<dbReference type="PROSITE" id="PS50011">
    <property type="entry name" value="PROTEIN_KINASE_DOM"/>
    <property type="match status" value="1"/>
</dbReference>
<feature type="compositionally biased region" description="Basic residues" evidence="7">
    <location>
        <begin position="95"/>
        <end position="109"/>
    </location>
</feature>
<accession>A0A1L0DMB6</accession>
<dbReference type="SMART" id="SM00220">
    <property type="entry name" value="S_TKc"/>
    <property type="match status" value="1"/>
</dbReference>
<evidence type="ECO:0000256" key="1">
    <source>
        <dbReference type="ARBA" id="ARBA00022527"/>
    </source>
</evidence>
<dbReference type="PROSITE" id="PS00107">
    <property type="entry name" value="PROTEIN_KINASE_ATP"/>
    <property type="match status" value="1"/>
</dbReference>
<name>A0A1L0DMB6_9ASCO</name>
<dbReference type="InterPro" id="IPR000719">
    <property type="entry name" value="Prot_kinase_dom"/>
</dbReference>
<evidence type="ECO:0000256" key="6">
    <source>
        <dbReference type="PROSITE-ProRule" id="PRU10141"/>
    </source>
</evidence>
<feature type="region of interest" description="Disordered" evidence="7">
    <location>
        <begin position="489"/>
        <end position="581"/>
    </location>
</feature>
<dbReference type="GO" id="GO:0005634">
    <property type="term" value="C:nucleus"/>
    <property type="evidence" value="ECO:0007669"/>
    <property type="project" value="TreeGrafter"/>
</dbReference>
<keyword evidence="2" id="KW-0808">Transferase</keyword>
<dbReference type="Proteomes" id="UP000182259">
    <property type="component" value="Chromosome III"/>
</dbReference>
<gene>
    <name evidence="9" type="ORF">SAMEA4029009_CIC11G00000004269</name>
</gene>
<feature type="compositionally biased region" description="Polar residues" evidence="7">
    <location>
        <begin position="493"/>
        <end position="502"/>
    </location>
</feature>
<dbReference type="Pfam" id="PF00069">
    <property type="entry name" value="Pkinase"/>
    <property type="match status" value="1"/>
</dbReference>
<feature type="compositionally biased region" description="Low complexity" evidence="7">
    <location>
        <begin position="16"/>
        <end position="29"/>
    </location>
</feature>
<dbReference type="AlphaFoldDB" id="A0A1L0DMB6"/>
<evidence type="ECO:0000256" key="4">
    <source>
        <dbReference type="ARBA" id="ARBA00022777"/>
    </source>
</evidence>
<dbReference type="PANTHER" id="PTHR24345">
    <property type="entry name" value="SERINE/THREONINE-PROTEIN KINASE PLK"/>
    <property type="match status" value="1"/>
</dbReference>
<evidence type="ECO:0000313" key="9">
    <source>
        <dbReference type="EMBL" id="SGZ53542.1"/>
    </source>
</evidence>
<evidence type="ECO:0000256" key="5">
    <source>
        <dbReference type="ARBA" id="ARBA00022840"/>
    </source>
</evidence>
<evidence type="ECO:0000256" key="3">
    <source>
        <dbReference type="ARBA" id="ARBA00022741"/>
    </source>
</evidence>
<feature type="region of interest" description="Disordered" evidence="7">
    <location>
        <begin position="1"/>
        <end position="64"/>
    </location>
</feature>
<reference evidence="10" key="1">
    <citation type="submission" date="2016-10" db="EMBL/GenBank/DDBJ databases">
        <authorList>
            <person name="Geijer C."/>
            <person name="Jareborg N."/>
            <person name="Dainat J."/>
        </authorList>
    </citation>
    <scope>NUCLEOTIDE SEQUENCE [LARGE SCALE GENOMIC DNA]</scope>
    <source>
        <strain evidence="10">PYCC 4715</strain>
    </source>
</reference>
<keyword evidence="5 6" id="KW-0067">ATP-binding</keyword>
<feature type="compositionally biased region" description="Low complexity" evidence="7">
    <location>
        <begin position="47"/>
        <end position="62"/>
    </location>
</feature>
<evidence type="ECO:0000256" key="7">
    <source>
        <dbReference type="SAM" id="MobiDB-lite"/>
    </source>
</evidence>